<dbReference type="Proteomes" id="UP000196573">
    <property type="component" value="Unassembled WGS sequence"/>
</dbReference>
<reference evidence="1 2" key="1">
    <citation type="submission" date="2017-03" db="EMBL/GenBank/DDBJ databases">
        <authorList>
            <person name="Afonso C.L."/>
            <person name="Miller P.J."/>
            <person name="Scott M.A."/>
            <person name="Spackman E."/>
            <person name="Goraichik I."/>
            <person name="Dimitrov K.M."/>
            <person name="Suarez D.L."/>
            <person name="Swayne D.E."/>
        </authorList>
    </citation>
    <scope>NUCLEOTIDE SEQUENCE [LARGE SCALE GENOMIC DNA]</scope>
    <source>
        <strain evidence="1">SB41UT1</strain>
    </source>
</reference>
<sequence>MKERTILSSDVLIGVTGPHDTDQQVGVLLNRGFYALAESDGFVEVFRCDLDKIFEPVVEDMKKGD</sequence>
<dbReference type="RefSeq" id="WP_087106783.1">
    <property type="nucleotide sequence ID" value="NZ_CBCSCN010000004.1"/>
</dbReference>
<evidence type="ECO:0000313" key="2">
    <source>
        <dbReference type="Proteomes" id="UP000196573"/>
    </source>
</evidence>
<keyword evidence="2" id="KW-1185">Reference proteome</keyword>
<name>A0A1X7AF19_9GAMM</name>
<proteinExistence type="predicted"/>
<evidence type="ECO:0000313" key="1">
    <source>
        <dbReference type="EMBL" id="SMA36383.1"/>
    </source>
</evidence>
<dbReference type="EMBL" id="FWPT01000001">
    <property type="protein sequence ID" value="SMA36383.1"/>
    <property type="molecule type" value="Genomic_DNA"/>
</dbReference>
<organism evidence="1 2">
    <name type="scientific">Parendozoicomonas haliclonae</name>
    <dbReference type="NCBI Taxonomy" id="1960125"/>
    <lineage>
        <taxon>Bacteria</taxon>
        <taxon>Pseudomonadati</taxon>
        <taxon>Pseudomonadota</taxon>
        <taxon>Gammaproteobacteria</taxon>
        <taxon>Oceanospirillales</taxon>
        <taxon>Endozoicomonadaceae</taxon>
        <taxon>Parendozoicomonas</taxon>
    </lineage>
</organism>
<gene>
    <name evidence="1" type="ORF">EHSB41UT_00635</name>
</gene>
<dbReference type="AlphaFoldDB" id="A0A1X7AF19"/>
<accession>A0A1X7AF19</accession>
<protein>
    <submittedName>
        <fullName evidence="1">Uncharacterized protein</fullName>
    </submittedName>
</protein>